<comment type="caution">
    <text evidence="6">The sequence shown here is derived from an EMBL/GenBank/DDBJ whole genome shotgun (WGS) entry which is preliminary data.</text>
</comment>
<keyword evidence="3" id="KW-0804">Transcription</keyword>
<evidence type="ECO:0000313" key="6">
    <source>
        <dbReference type="EMBL" id="MQM24229.1"/>
    </source>
</evidence>
<evidence type="ECO:0000256" key="2">
    <source>
        <dbReference type="ARBA" id="ARBA00023125"/>
    </source>
</evidence>
<organism evidence="6 7">
    <name type="scientific">Glycomyces albidus</name>
    <dbReference type="NCBI Taxonomy" id="2656774"/>
    <lineage>
        <taxon>Bacteria</taxon>
        <taxon>Bacillati</taxon>
        <taxon>Actinomycetota</taxon>
        <taxon>Actinomycetes</taxon>
        <taxon>Glycomycetales</taxon>
        <taxon>Glycomycetaceae</taxon>
        <taxon>Glycomyces</taxon>
    </lineage>
</organism>
<dbReference type="GO" id="GO:0000976">
    <property type="term" value="F:transcription cis-regulatory region binding"/>
    <property type="evidence" value="ECO:0007669"/>
    <property type="project" value="TreeGrafter"/>
</dbReference>
<proteinExistence type="predicted"/>
<dbReference type="SUPFAM" id="SSF46689">
    <property type="entry name" value="Homeodomain-like"/>
    <property type="match status" value="1"/>
</dbReference>
<dbReference type="InterPro" id="IPR032687">
    <property type="entry name" value="AraC-type_N"/>
</dbReference>
<dbReference type="PROSITE" id="PS01124">
    <property type="entry name" value="HTH_ARAC_FAMILY_2"/>
    <property type="match status" value="1"/>
</dbReference>
<dbReference type="PANTHER" id="PTHR47894:SF1">
    <property type="entry name" value="HTH-TYPE TRANSCRIPTIONAL REGULATOR VQSM"/>
    <property type="match status" value="1"/>
</dbReference>
<accession>A0A6L5G372</accession>
<sequence length="374" mass="40942">MPHNTVDADAAERLEAGRRRPASSASLPPGSTLQPSEPPVNAARLNGTVPPHLTRLLVEAGGLAGVEPRAFARISGLSALGDDRVRIPTRSMMRVWEELSVGLRGAGGGTRPIELWRPGRLGAWDYLFTAAGTLTEAFADADRHFTAVTDPRDAMAATRDDDGLTIVYHGPYEELPVVGEFALSLLLAQARSGAGRDLRPTRIRLPGAARSRHRDLSTAFATREIEFEAPRPSITFTAADAERPFPRADPALAAILREHARLTVATARPVHGWLDRLHAEIDRELATGAPTLERVAHRLNLSVRTLQRRLRDEDTTWSAELERIRAERVERLLTTTALPVEAIAARVGYRDPRALRRAVHRWLGRGPGAVRAGR</sequence>
<dbReference type="Pfam" id="PF12833">
    <property type="entry name" value="HTH_18"/>
    <property type="match status" value="1"/>
</dbReference>
<dbReference type="EMBL" id="WIAO01000001">
    <property type="protein sequence ID" value="MQM24229.1"/>
    <property type="molecule type" value="Genomic_DNA"/>
</dbReference>
<name>A0A6L5G372_9ACTN</name>
<keyword evidence="1" id="KW-0805">Transcription regulation</keyword>
<protein>
    <submittedName>
        <fullName evidence="6">Helix-turn-helix domain-containing protein</fullName>
    </submittedName>
</protein>
<dbReference type="GO" id="GO:0005829">
    <property type="term" value="C:cytosol"/>
    <property type="evidence" value="ECO:0007669"/>
    <property type="project" value="TreeGrafter"/>
</dbReference>
<gene>
    <name evidence="6" type="ORF">GFD30_01350</name>
</gene>
<feature type="region of interest" description="Disordered" evidence="4">
    <location>
        <begin position="1"/>
        <end position="40"/>
    </location>
</feature>
<evidence type="ECO:0000313" key="7">
    <source>
        <dbReference type="Proteomes" id="UP000477750"/>
    </source>
</evidence>
<reference evidence="6 7" key="1">
    <citation type="submission" date="2019-10" db="EMBL/GenBank/DDBJ databases">
        <title>Glycomyces albidus sp. nov., a novel actinomycete isolated from rhizosphere soil of wheat (Triticum aestivum L.).</title>
        <authorList>
            <person name="Qian L."/>
        </authorList>
    </citation>
    <scope>NUCLEOTIDE SEQUENCE [LARGE SCALE GENOMIC DNA]</scope>
    <source>
        <strain evidence="6 7">NEAU-7082</strain>
    </source>
</reference>
<dbReference type="SMART" id="SM00342">
    <property type="entry name" value="HTH_ARAC"/>
    <property type="match status" value="1"/>
</dbReference>
<dbReference type="InterPro" id="IPR018060">
    <property type="entry name" value="HTH_AraC"/>
</dbReference>
<feature type="compositionally biased region" description="Polar residues" evidence="4">
    <location>
        <begin position="23"/>
        <end position="35"/>
    </location>
</feature>
<dbReference type="InterPro" id="IPR009057">
    <property type="entry name" value="Homeodomain-like_sf"/>
</dbReference>
<dbReference type="Proteomes" id="UP000477750">
    <property type="component" value="Unassembled WGS sequence"/>
</dbReference>
<dbReference type="GO" id="GO:0003700">
    <property type="term" value="F:DNA-binding transcription factor activity"/>
    <property type="evidence" value="ECO:0007669"/>
    <property type="project" value="InterPro"/>
</dbReference>
<keyword evidence="2" id="KW-0238">DNA-binding</keyword>
<evidence type="ECO:0000256" key="4">
    <source>
        <dbReference type="SAM" id="MobiDB-lite"/>
    </source>
</evidence>
<evidence type="ECO:0000259" key="5">
    <source>
        <dbReference type="PROSITE" id="PS01124"/>
    </source>
</evidence>
<dbReference type="Pfam" id="PF12625">
    <property type="entry name" value="Arabinose_bd"/>
    <property type="match status" value="1"/>
</dbReference>
<dbReference type="Gene3D" id="1.10.10.60">
    <property type="entry name" value="Homeodomain-like"/>
    <property type="match status" value="1"/>
</dbReference>
<evidence type="ECO:0000256" key="1">
    <source>
        <dbReference type="ARBA" id="ARBA00023015"/>
    </source>
</evidence>
<evidence type="ECO:0000256" key="3">
    <source>
        <dbReference type="ARBA" id="ARBA00023163"/>
    </source>
</evidence>
<dbReference type="PANTHER" id="PTHR47894">
    <property type="entry name" value="HTH-TYPE TRANSCRIPTIONAL REGULATOR GADX"/>
    <property type="match status" value="1"/>
</dbReference>
<dbReference type="AlphaFoldDB" id="A0A6L5G372"/>
<keyword evidence="7" id="KW-1185">Reference proteome</keyword>
<feature type="domain" description="HTH araC/xylS-type" evidence="5">
    <location>
        <begin position="275"/>
        <end position="373"/>
    </location>
</feature>